<organism evidence="3 6">
    <name type="scientific">Rhizophagus clarus</name>
    <dbReference type="NCBI Taxonomy" id="94130"/>
    <lineage>
        <taxon>Eukaryota</taxon>
        <taxon>Fungi</taxon>
        <taxon>Fungi incertae sedis</taxon>
        <taxon>Mucoromycota</taxon>
        <taxon>Glomeromycotina</taxon>
        <taxon>Glomeromycetes</taxon>
        <taxon>Glomerales</taxon>
        <taxon>Glomeraceae</taxon>
        <taxon>Rhizophagus</taxon>
    </lineage>
</organism>
<reference evidence="3 6" key="1">
    <citation type="submission" date="2017-11" db="EMBL/GenBank/DDBJ databases">
        <title>The genome of Rhizophagus clarus HR1 reveals common genetic basis of auxotrophy among arbuscular mycorrhizal fungi.</title>
        <authorList>
            <person name="Kobayashi Y."/>
        </authorList>
    </citation>
    <scope>NUCLEOTIDE SEQUENCE [LARGE SCALE GENOMIC DNA]</scope>
    <source>
        <strain evidence="3 6">HR1</strain>
    </source>
</reference>
<dbReference type="InterPro" id="IPR001810">
    <property type="entry name" value="F-box_dom"/>
</dbReference>
<evidence type="ECO:0000313" key="5">
    <source>
        <dbReference type="EMBL" id="GET02245.1"/>
    </source>
</evidence>
<evidence type="ECO:0000313" key="3">
    <source>
        <dbReference type="EMBL" id="GBC03063.1"/>
    </source>
</evidence>
<feature type="domain" description="F-box" evidence="2">
    <location>
        <begin position="15"/>
        <end position="60"/>
    </location>
</feature>
<dbReference type="EMBL" id="BEXD01003868">
    <property type="protein sequence ID" value="GBC03063.1"/>
    <property type="molecule type" value="Genomic_DNA"/>
</dbReference>
<gene>
    <name evidence="5" type="ORF">RCL2_002862900</name>
    <name evidence="3" type="ORF">RclHR1_04980008</name>
    <name evidence="4" type="ORF">RclHR1_04980015</name>
</gene>
<feature type="compositionally biased region" description="Low complexity" evidence="1">
    <location>
        <begin position="152"/>
        <end position="170"/>
    </location>
</feature>
<dbReference type="Proteomes" id="UP000247702">
    <property type="component" value="Unassembled WGS sequence"/>
</dbReference>
<dbReference type="Pfam" id="PF12937">
    <property type="entry name" value="F-box-like"/>
    <property type="match status" value="1"/>
</dbReference>
<dbReference type="EMBL" id="BEXD01003868">
    <property type="protein sequence ID" value="GBC03070.1"/>
    <property type="molecule type" value="Genomic_DNA"/>
</dbReference>
<evidence type="ECO:0000313" key="4">
    <source>
        <dbReference type="EMBL" id="GBC03070.1"/>
    </source>
</evidence>
<dbReference type="InterPro" id="IPR036047">
    <property type="entry name" value="F-box-like_dom_sf"/>
</dbReference>
<dbReference type="OrthoDB" id="2399195at2759"/>
<name>A0A2Z6RQ89_9GLOM</name>
<proteinExistence type="predicted"/>
<dbReference type="EMBL" id="BLAL01000306">
    <property type="protein sequence ID" value="GET02245.1"/>
    <property type="molecule type" value="Genomic_DNA"/>
</dbReference>
<evidence type="ECO:0000256" key="1">
    <source>
        <dbReference type="SAM" id="MobiDB-lite"/>
    </source>
</evidence>
<dbReference type="AlphaFoldDB" id="A0A2Z6RQ89"/>
<sequence length="355" mass="41173">MGKHKRSKFSVPFSITSLDEFPVELLSLIFKELDIPTLLKVSNVCKRFQQISSKTLFNKFNEPNVGIMLTFEQEYKWKFYVQFEISKFNEQTGKFIFKPRSKQPMRFISSPMIKNPILSKISIVGLENSGIKTSSLPSTTTTTTTAVAAATTTTPTTTPTTQTTTPNSLTPKNKKIEDNLLQKPLSLHIKSHKETINKVQHVYRIGHGTSHLRIPYRFKYSITDTPPPSMHKTRGGERWLTPISFECSPSFFYPSESIAHQLIMTIIHLRKKNLHKKKPLSSQPSPSPPINKQKQRIIDFEEVEEDDYISIEFMNNHNNNNIRNRRLLERQMSQQEQEEHHSSYFRRKFKWGARS</sequence>
<dbReference type="Proteomes" id="UP000615446">
    <property type="component" value="Unassembled WGS sequence"/>
</dbReference>
<accession>A0A2Z6RQ89</accession>
<dbReference type="SUPFAM" id="SSF81383">
    <property type="entry name" value="F-box domain"/>
    <property type="match status" value="1"/>
</dbReference>
<feature type="region of interest" description="Disordered" evidence="1">
    <location>
        <begin position="274"/>
        <end position="294"/>
    </location>
</feature>
<feature type="region of interest" description="Disordered" evidence="1">
    <location>
        <begin position="152"/>
        <end position="171"/>
    </location>
</feature>
<evidence type="ECO:0000313" key="6">
    <source>
        <dbReference type="Proteomes" id="UP000247702"/>
    </source>
</evidence>
<protein>
    <recommendedName>
        <fullName evidence="2">F-box domain-containing protein</fullName>
    </recommendedName>
</protein>
<reference evidence="5" key="2">
    <citation type="submission" date="2019-10" db="EMBL/GenBank/DDBJ databases">
        <title>Conservation and host-specific expression of non-tandemly repeated heterogenous ribosome RNA gene in arbuscular mycorrhizal fungi.</title>
        <authorList>
            <person name="Maeda T."/>
            <person name="Kobayashi Y."/>
            <person name="Nakagawa T."/>
            <person name="Ezawa T."/>
            <person name="Yamaguchi K."/>
            <person name="Bino T."/>
            <person name="Nishimoto Y."/>
            <person name="Shigenobu S."/>
            <person name="Kawaguchi M."/>
        </authorList>
    </citation>
    <scope>NUCLEOTIDE SEQUENCE</scope>
    <source>
        <strain evidence="5">HR1</strain>
    </source>
</reference>
<comment type="caution">
    <text evidence="3">The sequence shown here is derived from an EMBL/GenBank/DDBJ whole genome shotgun (WGS) entry which is preliminary data.</text>
</comment>
<dbReference type="SMART" id="SM00256">
    <property type="entry name" value="FBOX"/>
    <property type="match status" value="1"/>
</dbReference>
<evidence type="ECO:0000259" key="2">
    <source>
        <dbReference type="PROSITE" id="PS50181"/>
    </source>
</evidence>
<dbReference type="PROSITE" id="PS50181">
    <property type="entry name" value="FBOX"/>
    <property type="match status" value="1"/>
</dbReference>
<dbReference type="CDD" id="cd09917">
    <property type="entry name" value="F-box_SF"/>
    <property type="match status" value="1"/>
</dbReference>
<keyword evidence="6" id="KW-1185">Reference proteome</keyword>
<dbReference type="Gene3D" id="1.20.1280.50">
    <property type="match status" value="1"/>
</dbReference>